<dbReference type="GeneID" id="93165769"/>
<evidence type="ECO:0000313" key="4">
    <source>
        <dbReference type="Proteomes" id="UP000037392"/>
    </source>
</evidence>
<dbReference type="SUPFAM" id="SSF53850">
    <property type="entry name" value="Periplasmic binding protein-like II"/>
    <property type="match status" value="1"/>
</dbReference>
<dbReference type="InterPro" id="IPR006059">
    <property type="entry name" value="SBP"/>
</dbReference>
<dbReference type="InterPro" id="IPR050490">
    <property type="entry name" value="Bact_solute-bd_prot1"/>
</dbReference>
<proteinExistence type="predicted"/>
<organism evidence="3 4">
    <name type="scientific">[Clostridium] citroniae WAL-19142</name>
    <dbReference type="NCBI Taxonomy" id="742734"/>
    <lineage>
        <taxon>Bacteria</taxon>
        <taxon>Bacillati</taxon>
        <taxon>Bacillota</taxon>
        <taxon>Clostridia</taxon>
        <taxon>Lachnospirales</taxon>
        <taxon>Lachnospiraceae</taxon>
        <taxon>Enterocloster</taxon>
    </lineage>
</organism>
<feature type="compositionally biased region" description="Polar residues" evidence="1">
    <location>
        <begin position="44"/>
        <end position="53"/>
    </location>
</feature>
<dbReference type="AlphaFoldDB" id="A0A0J9CBI5"/>
<dbReference type="EMBL" id="ADLK01000009">
    <property type="protein sequence ID" value="KMW22488.1"/>
    <property type="molecule type" value="Genomic_DNA"/>
</dbReference>
<dbReference type="Gene3D" id="3.40.190.10">
    <property type="entry name" value="Periplasmic binding protein-like II"/>
    <property type="match status" value="2"/>
</dbReference>
<feature type="region of interest" description="Disordered" evidence="1">
    <location>
        <begin position="29"/>
        <end position="56"/>
    </location>
</feature>
<feature type="compositionally biased region" description="Gly residues" evidence="1">
    <location>
        <begin position="29"/>
        <end position="38"/>
    </location>
</feature>
<comment type="caution">
    <text evidence="3">The sequence shown here is derived from an EMBL/GenBank/DDBJ whole genome shotgun (WGS) entry which is preliminary data.</text>
</comment>
<sequence>MRKRMTRWAALGMAAAMVLTTAGCGSGSGTSGNNGGTTQGEAAQATNTQTDGGVSTGEPVTLKITWWGGQGRHDYTQKLLDLYTESHPNVRFEAMPSGWDGYFDKLATQAASGAMPDIVQMDYLYISTYSRNNSLADLQPYVDDGTIEVSGIDENLLNSGMIDGKLTGMVLSSSYAVMGYNPAVLADAGIKEPDSSWTWDEFANDVKVIKEKTGKYGAVAYGVVDDMNMFKYWVRQHGSDLFADDNKSLGYADDKLYTDFLEMWMGLIDEGAVPNPDEHAQIQALGQEAGPVVTGEGGFIYEWNNYASKMSAVNDKLKIVTPPMLDGSDAKGLWLKPGMFFSIADTSKVKKEAAEFINWFMNSEEANDIMMAERGTPASSTVRDYMVNSGKLNDQQKAMFEAVESAQALCGETPAPDPAGTSEINEVFKNTAYSVFYGQTSPEEAAAKFRKDADAILARSN</sequence>
<dbReference type="PROSITE" id="PS51257">
    <property type="entry name" value="PROKAR_LIPOPROTEIN"/>
    <property type="match status" value="1"/>
</dbReference>
<dbReference type="PATRIC" id="fig|742734.4.peg.1465"/>
<dbReference type="PANTHER" id="PTHR43649:SF11">
    <property type="entry name" value="ABC TRANSPORTER SUBSTRATE-BINDING PROTEIN YESO-RELATED"/>
    <property type="match status" value="1"/>
</dbReference>
<feature type="signal peptide" evidence="2">
    <location>
        <begin position="1"/>
        <end position="24"/>
    </location>
</feature>
<gene>
    <name evidence="3" type="ORF">HMPREF9470_01367</name>
</gene>
<dbReference type="Pfam" id="PF01547">
    <property type="entry name" value="SBP_bac_1"/>
    <property type="match status" value="1"/>
</dbReference>
<keyword evidence="2" id="KW-0732">Signal</keyword>
<evidence type="ECO:0000256" key="1">
    <source>
        <dbReference type="SAM" id="MobiDB-lite"/>
    </source>
</evidence>
<evidence type="ECO:0000256" key="2">
    <source>
        <dbReference type="SAM" id="SignalP"/>
    </source>
</evidence>
<accession>A0A0J9CBI5</accession>
<dbReference type="OrthoDB" id="9764112at2"/>
<feature type="chain" id="PRO_5039449075" evidence="2">
    <location>
        <begin position="25"/>
        <end position="461"/>
    </location>
</feature>
<reference evidence="3 4" key="1">
    <citation type="submission" date="2011-04" db="EMBL/GenBank/DDBJ databases">
        <title>The Genome Sequence of Clostridium citroniae WAL-19142.</title>
        <authorList>
            <consortium name="The Broad Institute Genome Sequencing Platform"/>
            <person name="Earl A."/>
            <person name="Ward D."/>
            <person name="Feldgarden M."/>
            <person name="Gevers D."/>
            <person name="Warren Y.A."/>
            <person name="Tyrrell K.L."/>
            <person name="Citron D.M."/>
            <person name="Goldstein E.J."/>
            <person name="Daigneault M."/>
            <person name="Allen-Vercoe E."/>
            <person name="Young S.K."/>
            <person name="Zeng Q."/>
            <person name="Gargeya S."/>
            <person name="Fitzgerald M."/>
            <person name="Haas B."/>
            <person name="Abouelleil A."/>
            <person name="Alvarado L."/>
            <person name="Arachchi H.M."/>
            <person name="Berlin A."/>
            <person name="Brown A."/>
            <person name="Chapman S.B."/>
            <person name="Chen Z."/>
            <person name="Dunbar C."/>
            <person name="Freedman E."/>
            <person name="Gearin G."/>
            <person name="Gellesch M."/>
            <person name="Goldberg J."/>
            <person name="Griggs A."/>
            <person name="Gujja S."/>
            <person name="Heilman E.R."/>
            <person name="Heiman D."/>
            <person name="Howarth C."/>
            <person name="Larson L."/>
            <person name="Lui A."/>
            <person name="MacDonald P.J."/>
            <person name="Mehta T."/>
            <person name="Montmayeur A."/>
            <person name="Murphy C."/>
            <person name="Neiman D."/>
            <person name="Pearson M."/>
            <person name="Priest M."/>
            <person name="Roberts A."/>
            <person name="Saif S."/>
            <person name="Shea T."/>
            <person name="Shenoy N."/>
            <person name="Sisk P."/>
            <person name="Stolte C."/>
            <person name="Sykes S."/>
            <person name="White J."/>
            <person name="Yandava C."/>
            <person name="Wortman J."/>
            <person name="Nusbaum C."/>
            <person name="Birren B."/>
        </authorList>
    </citation>
    <scope>NUCLEOTIDE SEQUENCE [LARGE SCALE GENOMIC DNA]</scope>
    <source>
        <strain evidence="3 4">WAL-19142</strain>
    </source>
</reference>
<dbReference type="Proteomes" id="UP000037392">
    <property type="component" value="Unassembled WGS sequence"/>
</dbReference>
<name>A0A0J9CBI5_9FIRM</name>
<dbReference type="PANTHER" id="PTHR43649">
    <property type="entry name" value="ARABINOSE-BINDING PROTEIN-RELATED"/>
    <property type="match status" value="1"/>
</dbReference>
<evidence type="ECO:0000313" key="3">
    <source>
        <dbReference type="EMBL" id="KMW22488.1"/>
    </source>
</evidence>
<protein>
    <submittedName>
        <fullName evidence="3">Uncharacterized protein</fullName>
    </submittedName>
</protein>
<dbReference type="RefSeq" id="WP_048929480.1">
    <property type="nucleotide sequence ID" value="NZ_KQ235876.1"/>
</dbReference>